<protein>
    <submittedName>
        <fullName evidence="2">Glycosyltransferase</fullName>
        <ecNumber evidence="2">2.4.1.-</ecNumber>
    </submittedName>
</protein>
<dbReference type="SUPFAM" id="SSF53756">
    <property type="entry name" value="UDP-Glycosyltransferase/glycogen phosphorylase"/>
    <property type="match status" value="1"/>
</dbReference>
<reference evidence="2 3" key="1">
    <citation type="submission" date="2014-07" db="EMBL/GenBank/DDBJ databases">
        <title>Methanogenic archaea and the global carbon cycle.</title>
        <authorList>
            <person name="Henriksen J.R."/>
            <person name="Luke J."/>
            <person name="Reinhart S."/>
            <person name="Benedict M.N."/>
            <person name="Youngblut N.D."/>
            <person name="Metcalf M.E."/>
            <person name="Whitaker R.J."/>
            <person name="Metcalf W.W."/>
        </authorList>
    </citation>
    <scope>NUCLEOTIDE SEQUENCE [LARGE SCALE GENOMIC DNA]</scope>
    <source>
        <strain evidence="2 3">HI350</strain>
    </source>
</reference>
<dbReference type="InterPro" id="IPR001296">
    <property type="entry name" value="Glyco_trans_1"/>
</dbReference>
<dbReference type="CDD" id="cd03801">
    <property type="entry name" value="GT4_PimA-like"/>
    <property type="match status" value="1"/>
</dbReference>
<keyword evidence="2" id="KW-0808">Transferase</keyword>
<dbReference type="PANTHER" id="PTHR45947:SF3">
    <property type="entry name" value="SULFOQUINOVOSYL TRANSFERASE SQD2"/>
    <property type="match status" value="1"/>
</dbReference>
<evidence type="ECO:0000313" key="2">
    <source>
        <dbReference type="EMBL" id="AKB33065.1"/>
    </source>
</evidence>
<accession>A0A0E3PGG4</accession>
<gene>
    <name evidence="2" type="ORF">MSSIH_2375</name>
</gene>
<dbReference type="Pfam" id="PF00534">
    <property type="entry name" value="Glycos_transf_1"/>
    <property type="match status" value="1"/>
</dbReference>
<dbReference type="EMBL" id="CP009507">
    <property type="protein sequence ID" value="AKB33065.1"/>
    <property type="molecule type" value="Genomic_DNA"/>
</dbReference>
<name>A0A0E3PGG4_9EURY</name>
<dbReference type="EC" id="2.4.1.-" evidence="2"/>
<dbReference type="InterPro" id="IPR050194">
    <property type="entry name" value="Glycosyltransferase_grp1"/>
</dbReference>
<keyword evidence="2" id="KW-0328">Glycosyltransferase</keyword>
<dbReference type="GeneID" id="41606497"/>
<dbReference type="RefSeq" id="WP_148705577.1">
    <property type="nucleotide sequence ID" value="NZ_CP009507.1"/>
</dbReference>
<dbReference type="GO" id="GO:0016757">
    <property type="term" value="F:glycosyltransferase activity"/>
    <property type="evidence" value="ECO:0007669"/>
    <property type="project" value="UniProtKB-KW"/>
</dbReference>
<sequence length="382" mass="44088">MVKVAIIHNIVTPYRLELFERLSKHKYIDELNVFYCLERYNDRNWSLKYDAEYKYKILPGYTFMFPMIKLPCSINPSIFNEIRNNNYDAVIICGFTDLTTQLAYFSCKINRIPIILWSELSGVYLFKYHRFYNPVIAFFLKNSDALMVPSTQSKEYHIKMGASSNKIFVSPNTNDEQRYIDKIKKCKENSSLIYGELSVSTTKNIIFVGRFIKRKCVDHLIRAFIEIKAEMDDLGLILIGDGPEKENLQALCKDLEVKDVYFTGFVSEEEKIKYYSISNLFVLPSLWDIHPLVLPEAMACSLPIISTTGVASVRDIIFDGENGYIVNTEDVSQLSSAIKKVFCSDDIELMGKRSLQILNEKCSLDVAVEGFINSVRLVRRER</sequence>
<evidence type="ECO:0000259" key="1">
    <source>
        <dbReference type="Pfam" id="PF00534"/>
    </source>
</evidence>
<proteinExistence type="predicted"/>
<dbReference type="AlphaFoldDB" id="A0A0E3PGG4"/>
<evidence type="ECO:0000313" key="3">
    <source>
        <dbReference type="Proteomes" id="UP000033092"/>
    </source>
</evidence>
<dbReference type="HOGENOM" id="CLU_009583_5_2_2"/>
<dbReference type="KEGG" id="msz:MSSIH_2375"/>
<organism evidence="2 3">
    <name type="scientific">Methanosarcina siciliae HI350</name>
    <dbReference type="NCBI Taxonomy" id="1434119"/>
    <lineage>
        <taxon>Archaea</taxon>
        <taxon>Methanobacteriati</taxon>
        <taxon>Methanobacteriota</taxon>
        <taxon>Stenosarchaea group</taxon>
        <taxon>Methanomicrobia</taxon>
        <taxon>Methanosarcinales</taxon>
        <taxon>Methanosarcinaceae</taxon>
        <taxon>Methanosarcina</taxon>
    </lineage>
</organism>
<dbReference type="Gene3D" id="3.40.50.2000">
    <property type="entry name" value="Glycogen Phosphorylase B"/>
    <property type="match status" value="2"/>
</dbReference>
<feature type="domain" description="Glycosyl transferase family 1" evidence="1">
    <location>
        <begin position="200"/>
        <end position="342"/>
    </location>
</feature>
<dbReference type="PANTHER" id="PTHR45947">
    <property type="entry name" value="SULFOQUINOVOSYL TRANSFERASE SQD2"/>
    <property type="match status" value="1"/>
</dbReference>
<dbReference type="PATRIC" id="fig|1434119.4.peg.3122"/>
<dbReference type="Proteomes" id="UP000033092">
    <property type="component" value="Chromosome"/>
</dbReference>